<dbReference type="GeneID" id="92377319"/>
<keyword evidence="1" id="KW-0732">Signal</keyword>
<name>A0A1G4IHR2_TRYEQ</name>
<evidence type="ECO:0000313" key="3">
    <source>
        <dbReference type="Proteomes" id="UP000195570"/>
    </source>
</evidence>
<protein>
    <submittedName>
        <fullName evidence="2">Uncharacterized protein</fullName>
    </submittedName>
</protein>
<reference evidence="2" key="1">
    <citation type="submission" date="2016-09" db="EMBL/GenBank/DDBJ databases">
        <authorList>
            <person name="Hebert L."/>
            <person name="Moumen B."/>
        </authorList>
    </citation>
    <scope>NUCLEOTIDE SEQUENCE [LARGE SCALE GENOMIC DNA]</scope>
    <source>
        <strain evidence="2">OVI</strain>
    </source>
</reference>
<evidence type="ECO:0000313" key="2">
    <source>
        <dbReference type="EMBL" id="SCU71798.1"/>
    </source>
</evidence>
<dbReference type="RefSeq" id="XP_067082394.1">
    <property type="nucleotide sequence ID" value="XM_067226293.1"/>
</dbReference>
<comment type="caution">
    <text evidence="2">The sequence shown here is derived from an EMBL/GenBank/DDBJ whole genome shotgun (WGS) entry which is preliminary data.</text>
</comment>
<dbReference type="Proteomes" id="UP000195570">
    <property type="component" value="Unassembled WGS sequence"/>
</dbReference>
<dbReference type="AlphaFoldDB" id="A0A1G4IHR2"/>
<proteinExistence type="predicted"/>
<feature type="signal peptide" evidence="1">
    <location>
        <begin position="1"/>
        <end position="16"/>
    </location>
</feature>
<evidence type="ECO:0000256" key="1">
    <source>
        <dbReference type="SAM" id="SignalP"/>
    </source>
</evidence>
<keyword evidence="3" id="KW-1185">Reference proteome</keyword>
<dbReference type="EMBL" id="CZPT02001737">
    <property type="protein sequence ID" value="SCU71798.1"/>
    <property type="molecule type" value="Genomic_DNA"/>
</dbReference>
<organism evidence="2 3">
    <name type="scientific">Trypanosoma equiperdum</name>
    <dbReference type="NCBI Taxonomy" id="5694"/>
    <lineage>
        <taxon>Eukaryota</taxon>
        <taxon>Discoba</taxon>
        <taxon>Euglenozoa</taxon>
        <taxon>Kinetoplastea</taxon>
        <taxon>Metakinetoplastina</taxon>
        <taxon>Trypanosomatida</taxon>
        <taxon>Trypanosomatidae</taxon>
        <taxon>Trypanosoma</taxon>
    </lineage>
</organism>
<gene>
    <name evidence="2" type="ORF">TEOVI_000337900</name>
</gene>
<sequence length="533" mass="58167">MFCCFWGLLLAPRRVAVPVDRLRELFLRCGLRNVVENNAAQFGDRAVLQAFMPLFTPHFTIENHHFTMLGDIAIDDFLSTEVLQYAMHAGLVLTANACKQLNAVLHNHFTLRLFAKDLHFDELAVPLGVNDLARDQDNESVGTAKLEFLTPKHVGLRGRDTLGTSFHMTPLRCGQSPLGWVFSHFVGAVHHHLGRDATRELLLHVYGNRLNTGLPNAATKLLLRTLQHFPPMNVAEAILAAQGLQAQFVSRTRSLSAGCCTPRDVGSDSNSNGQGGGGSCNDDDVHVKDGSAANGDVVLCSGFGISNPATDTLTIDELVERGDEGNTSGNVKDILSSIATGPRGLDAVDMWKQRVEREKKFLQTAGVDDHGGVNDGSGWLPSDEWEQCKRGAASRNSVDFSTVANYFADSYGQKQPVNGQKIARLKFKDPVRDPVFYDTQSDMRNGVPLSTDGEPVSSYLDGLNQPHARLFEVSLVVGGRAAGRAISWRYTSARESACKAFLGAVLHDLQLMRERSCSGNKSDDNDESPHTNV</sequence>
<dbReference type="VEuPathDB" id="TriTrypDB:TEOVI_000337900"/>
<accession>A0A1G4IHR2</accession>
<feature type="chain" id="PRO_5009235536" evidence="1">
    <location>
        <begin position="17"/>
        <end position="533"/>
    </location>
</feature>